<dbReference type="Proteomes" id="UP000561617">
    <property type="component" value="Unassembled WGS sequence"/>
</dbReference>
<dbReference type="EMBL" id="JAASTW010000019">
    <property type="protein sequence ID" value="MBC1489903.1"/>
    <property type="molecule type" value="Genomic_DNA"/>
</dbReference>
<evidence type="ECO:0000313" key="4">
    <source>
        <dbReference type="EMBL" id="MBC1509151.1"/>
    </source>
</evidence>
<keyword evidence="2" id="KW-0732">Signal</keyword>
<evidence type="ECO:0000256" key="1">
    <source>
        <dbReference type="SAM" id="MobiDB-lite"/>
    </source>
</evidence>
<accession>A0A7X1CA03</accession>
<organism evidence="3 5">
    <name type="scientific">Listeria immobilis</name>
    <dbReference type="NCBI Taxonomy" id="2713502"/>
    <lineage>
        <taxon>Bacteria</taxon>
        <taxon>Bacillati</taxon>
        <taxon>Bacillota</taxon>
        <taxon>Bacilli</taxon>
        <taxon>Bacillales</taxon>
        <taxon>Listeriaceae</taxon>
        <taxon>Listeria</taxon>
    </lineage>
</organism>
<sequence>MKKIGFILLCCLFMYTSPAFTEAYTDTANSQAGITFTKDSRPPRDGTDNQQGTFPSKAPIKKLPKTGESSDFYLVLVGLGLLFIAKKSCLRR</sequence>
<reference evidence="5 6" key="1">
    <citation type="submission" date="2020-03" db="EMBL/GenBank/DDBJ databases">
        <title>Soil Listeria distribution.</title>
        <authorList>
            <person name="Liao J."/>
            <person name="Wiedmann M."/>
        </authorList>
    </citation>
    <scope>NUCLEOTIDE SEQUENCE [LARGE SCALE GENOMIC DNA]</scope>
    <source>
        <strain evidence="4 6">FSL L7-1515</strain>
        <strain evidence="3 5">FSL L7-1554</strain>
    </source>
</reference>
<feature type="signal peptide" evidence="2">
    <location>
        <begin position="1"/>
        <end position="21"/>
    </location>
</feature>
<dbReference type="EMBL" id="JAASUB010000004">
    <property type="protein sequence ID" value="MBC1509151.1"/>
    <property type="molecule type" value="Genomic_DNA"/>
</dbReference>
<evidence type="ECO:0000256" key="2">
    <source>
        <dbReference type="SAM" id="SignalP"/>
    </source>
</evidence>
<protein>
    <submittedName>
        <fullName evidence="3">LPXTG cell wall anchor domain-containing protein</fullName>
    </submittedName>
</protein>
<feature type="chain" id="PRO_5038950155" evidence="2">
    <location>
        <begin position="22"/>
        <end position="92"/>
    </location>
</feature>
<dbReference type="Proteomes" id="UP000587800">
    <property type="component" value="Unassembled WGS sequence"/>
</dbReference>
<dbReference type="RefSeq" id="WP_185348300.1">
    <property type="nucleotide sequence ID" value="NZ_JAASTU010000016.1"/>
</dbReference>
<dbReference type="NCBIfam" id="TIGR01167">
    <property type="entry name" value="LPXTG_anchor"/>
    <property type="match status" value="1"/>
</dbReference>
<gene>
    <name evidence="3" type="ORF">HCJ38_12965</name>
    <name evidence="4" type="ORF">HCJ59_04380</name>
</gene>
<proteinExistence type="predicted"/>
<feature type="region of interest" description="Disordered" evidence="1">
    <location>
        <begin position="34"/>
        <end position="65"/>
    </location>
</feature>
<dbReference type="AlphaFoldDB" id="A0A7X1CA03"/>
<name>A0A7X1CA03_9LIST</name>
<comment type="caution">
    <text evidence="3">The sequence shown here is derived from an EMBL/GenBank/DDBJ whole genome shotgun (WGS) entry which is preliminary data.</text>
</comment>
<evidence type="ECO:0000313" key="5">
    <source>
        <dbReference type="Proteomes" id="UP000561617"/>
    </source>
</evidence>
<feature type="compositionally biased region" description="Basic and acidic residues" evidence="1">
    <location>
        <begin position="38"/>
        <end position="47"/>
    </location>
</feature>
<evidence type="ECO:0000313" key="6">
    <source>
        <dbReference type="Proteomes" id="UP000587800"/>
    </source>
</evidence>
<keyword evidence="6" id="KW-1185">Reference proteome</keyword>
<evidence type="ECO:0000313" key="3">
    <source>
        <dbReference type="EMBL" id="MBC1489903.1"/>
    </source>
</evidence>